<dbReference type="Gene3D" id="3.60.10.10">
    <property type="entry name" value="Endonuclease/exonuclease/phosphatase"/>
    <property type="match status" value="1"/>
</dbReference>
<protein>
    <submittedName>
        <fullName evidence="3">Phosphatidylinositol 4</fullName>
    </submittedName>
</protein>
<dbReference type="PANTHER" id="PTHR11200">
    <property type="entry name" value="INOSITOL 5-PHOSPHATASE"/>
    <property type="match status" value="1"/>
</dbReference>
<keyword evidence="4" id="KW-1185">Reference proteome</keyword>
<feature type="domain" description="Inositol polyphosphate-related phosphatase" evidence="2">
    <location>
        <begin position="7"/>
        <end position="313"/>
    </location>
</feature>
<dbReference type="STRING" id="418985.A0A1V9XH85"/>
<comment type="similarity">
    <text evidence="1">Belongs to the inositol 1,4,5-trisphosphate 5-phosphatase type II family.</text>
</comment>
<dbReference type="SUPFAM" id="SSF56219">
    <property type="entry name" value="DNase I-like"/>
    <property type="match status" value="1"/>
</dbReference>
<comment type="caution">
    <text evidence="3">The sequence shown here is derived from an EMBL/GenBank/DDBJ whole genome shotgun (WGS) entry which is preliminary data.</text>
</comment>
<evidence type="ECO:0000313" key="4">
    <source>
        <dbReference type="Proteomes" id="UP000192247"/>
    </source>
</evidence>
<dbReference type="GO" id="GO:0005737">
    <property type="term" value="C:cytoplasm"/>
    <property type="evidence" value="ECO:0007669"/>
    <property type="project" value="TreeGrafter"/>
</dbReference>
<accession>A0A1V9XH85</accession>
<gene>
    <name evidence="3" type="ORF">BIW11_10093</name>
</gene>
<dbReference type="SMART" id="SM00128">
    <property type="entry name" value="IPPc"/>
    <property type="match status" value="1"/>
</dbReference>
<dbReference type="GO" id="GO:0005886">
    <property type="term" value="C:plasma membrane"/>
    <property type="evidence" value="ECO:0007669"/>
    <property type="project" value="TreeGrafter"/>
</dbReference>
<dbReference type="Proteomes" id="UP000192247">
    <property type="component" value="Unassembled WGS sequence"/>
</dbReference>
<dbReference type="Pfam" id="PF17751">
    <property type="entry name" value="SKICH"/>
    <property type="match status" value="1"/>
</dbReference>
<dbReference type="OrthoDB" id="62798at2759"/>
<dbReference type="InterPro" id="IPR000300">
    <property type="entry name" value="IPPc"/>
</dbReference>
<evidence type="ECO:0000256" key="1">
    <source>
        <dbReference type="ARBA" id="ARBA00005910"/>
    </source>
</evidence>
<dbReference type="PANTHER" id="PTHR11200:SF275">
    <property type="entry name" value="LD06095P"/>
    <property type="match status" value="1"/>
</dbReference>
<dbReference type="EMBL" id="MNPL01010861">
    <property type="protein sequence ID" value="OQR72890.1"/>
    <property type="molecule type" value="Genomic_DNA"/>
</dbReference>
<dbReference type="InterPro" id="IPR046985">
    <property type="entry name" value="IP5"/>
</dbReference>
<dbReference type="GO" id="GO:0046856">
    <property type="term" value="P:phosphatidylinositol dephosphorylation"/>
    <property type="evidence" value="ECO:0007669"/>
    <property type="project" value="InterPro"/>
</dbReference>
<dbReference type="FunCoup" id="A0A1V9XH85">
    <property type="interactions" value="1289"/>
</dbReference>
<name>A0A1V9XH85_9ACAR</name>
<dbReference type="Pfam" id="PF22669">
    <property type="entry name" value="Exo_endo_phos2"/>
    <property type="match status" value="1"/>
</dbReference>
<sequence>MTERPQQDFRVRVITWNVAATSPKEDLRELVGVGQPFDKESLPDLYAIGYQEVSVSPMNMVNQALFEQEWITPVRQILAEFDFVKLINYRLQGLVLAIFVRRVHLLHIRDIYPTCVRTGFLGAWGNKGASIVSFRAYGASMSFTNSHLAAHDHDYTRRTEDYAVIASTWCGSSPRDILGHDYVFWFGDLNFRLDERITMNELKYSIQEGSIMNMLQHDQLFRAQRHGEAFTSMSEGKISFRPTFKYLIGTSDYKLNSRRPAWTDRILYQCNSNTDGEPKLAIELLDYRAHENYVQSDHKPVSALFTVRVFKNEPIQDRVYFFNTGDWSASQGFELWFCTPMNMRLHSSDWIGLLRDNFTTLDEYCGYIWVDTRRISTTLLVDEENPDLPIPRHVYRQTFCDQMLILPGSYRLVYFRSKSDVLGVSDPFKVTWSTVHRRTPSSYYRVST</sequence>
<evidence type="ECO:0000259" key="2">
    <source>
        <dbReference type="SMART" id="SM00128"/>
    </source>
</evidence>
<dbReference type="InParanoid" id="A0A1V9XH85"/>
<proteinExistence type="inferred from homology"/>
<dbReference type="AlphaFoldDB" id="A0A1V9XH85"/>
<evidence type="ECO:0000313" key="3">
    <source>
        <dbReference type="EMBL" id="OQR72890.1"/>
    </source>
</evidence>
<reference evidence="3 4" key="1">
    <citation type="journal article" date="2017" name="Gigascience">
        <title>Draft genome of the honey bee ectoparasitic mite, Tropilaelaps mercedesae, is shaped by the parasitic life history.</title>
        <authorList>
            <person name="Dong X."/>
            <person name="Armstrong S.D."/>
            <person name="Xia D."/>
            <person name="Makepeace B.L."/>
            <person name="Darby A.C."/>
            <person name="Kadowaki T."/>
        </authorList>
    </citation>
    <scope>NUCLEOTIDE SEQUENCE [LARGE SCALE GENOMIC DNA]</scope>
    <source>
        <strain evidence="3">Wuxi-XJTLU</strain>
    </source>
</reference>
<dbReference type="InterPro" id="IPR041611">
    <property type="entry name" value="SKICH"/>
</dbReference>
<dbReference type="GO" id="GO:0004439">
    <property type="term" value="F:phosphatidylinositol-4,5-bisphosphate 5-phosphatase activity"/>
    <property type="evidence" value="ECO:0007669"/>
    <property type="project" value="TreeGrafter"/>
</dbReference>
<dbReference type="GO" id="GO:0001726">
    <property type="term" value="C:ruffle"/>
    <property type="evidence" value="ECO:0007669"/>
    <property type="project" value="TreeGrafter"/>
</dbReference>
<dbReference type="InterPro" id="IPR036691">
    <property type="entry name" value="Endo/exonu/phosph_ase_sf"/>
</dbReference>
<organism evidence="3 4">
    <name type="scientific">Tropilaelaps mercedesae</name>
    <dbReference type="NCBI Taxonomy" id="418985"/>
    <lineage>
        <taxon>Eukaryota</taxon>
        <taxon>Metazoa</taxon>
        <taxon>Ecdysozoa</taxon>
        <taxon>Arthropoda</taxon>
        <taxon>Chelicerata</taxon>
        <taxon>Arachnida</taxon>
        <taxon>Acari</taxon>
        <taxon>Parasitiformes</taxon>
        <taxon>Mesostigmata</taxon>
        <taxon>Gamasina</taxon>
        <taxon>Dermanyssoidea</taxon>
        <taxon>Laelapidae</taxon>
        <taxon>Tropilaelaps</taxon>
    </lineage>
</organism>
<dbReference type="Gene3D" id="2.60.40.2840">
    <property type="match status" value="1"/>
</dbReference>